<dbReference type="RefSeq" id="WP_182807021.1">
    <property type="nucleotide sequence ID" value="NZ_JACJFM010000001.1"/>
</dbReference>
<gene>
    <name evidence="2" type="ORF">H4O21_01285</name>
</gene>
<evidence type="ECO:0000259" key="1">
    <source>
        <dbReference type="Pfam" id="PF07521"/>
    </source>
</evidence>
<accession>A0A839IL33</accession>
<sequence length="63" mass="7465">MIRHYELIVWLQKFDKVADVRLVHGESSAQQALQSEIEQQCGFRPKIMNYGESVDLIHMFDRE</sequence>
<organism evidence="2 3">
    <name type="scientific">Oceanospirillum sediminis</name>
    <dbReference type="NCBI Taxonomy" id="2760088"/>
    <lineage>
        <taxon>Bacteria</taxon>
        <taxon>Pseudomonadati</taxon>
        <taxon>Pseudomonadota</taxon>
        <taxon>Gammaproteobacteria</taxon>
        <taxon>Oceanospirillales</taxon>
        <taxon>Oceanospirillaceae</taxon>
        <taxon>Oceanospirillum</taxon>
    </lineage>
</organism>
<name>A0A839IL33_9GAMM</name>
<dbReference type="Proteomes" id="UP000565262">
    <property type="component" value="Unassembled WGS sequence"/>
</dbReference>
<comment type="caution">
    <text evidence="2">The sequence shown here is derived from an EMBL/GenBank/DDBJ whole genome shotgun (WGS) entry which is preliminary data.</text>
</comment>
<dbReference type="InterPro" id="IPR011108">
    <property type="entry name" value="RMMBL"/>
</dbReference>
<keyword evidence="3" id="KW-1185">Reference proteome</keyword>
<protein>
    <recommendedName>
        <fullName evidence="1">Zn-dependent metallo-hydrolase RNA specificity domain-containing protein</fullName>
    </recommendedName>
</protein>
<evidence type="ECO:0000313" key="2">
    <source>
        <dbReference type="EMBL" id="MBB1485252.1"/>
    </source>
</evidence>
<evidence type="ECO:0000313" key="3">
    <source>
        <dbReference type="Proteomes" id="UP000565262"/>
    </source>
</evidence>
<dbReference type="Pfam" id="PF07521">
    <property type="entry name" value="RMMBL"/>
    <property type="match status" value="1"/>
</dbReference>
<feature type="domain" description="Zn-dependent metallo-hydrolase RNA specificity" evidence="1">
    <location>
        <begin position="6"/>
        <end position="45"/>
    </location>
</feature>
<reference evidence="2 3" key="1">
    <citation type="submission" date="2020-08" db="EMBL/GenBank/DDBJ databases">
        <title>Oceanospirillum sp. nov. isolated from marine sediment.</title>
        <authorList>
            <person name="Ji X."/>
        </authorList>
    </citation>
    <scope>NUCLEOTIDE SEQUENCE [LARGE SCALE GENOMIC DNA]</scope>
    <source>
        <strain evidence="2 3">D5</strain>
    </source>
</reference>
<dbReference type="AlphaFoldDB" id="A0A839IL33"/>
<dbReference type="EMBL" id="JACJFM010000001">
    <property type="protein sequence ID" value="MBB1485252.1"/>
    <property type="molecule type" value="Genomic_DNA"/>
</dbReference>
<proteinExistence type="predicted"/>